<organism evidence="5 6">
    <name type="scientific">Hymenolepis diminuta</name>
    <name type="common">Rat tapeworm</name>
    <dbReference type="NCBI Taxonomy" id="6216"/>
    <lineage>
        <taxon>Eukaryota</taxon>
        <taxon>Metazoa</taxon>
        <taxon>Spiralia</taxon>
        <taxon>Lophotrochozoa</taxon>
        <taxon>Platyhelminthes</taxon>
        <taxon>Cestoda</taxon>
        <taxon>Eucestoda</taxon>
        <taxon>Cyclophyllidea</taxon>
        <taxon>Hymenolepididae</taxon>
        <taxon>Hymenolepis</taxon>
    </lineage>
</organism>
<dbReference type="PROSITE" id="PS50961">
    <property type="entry name" value="HTH_LA"/>
    <property type="match status" value="1"/>
</dbReference>
<dbReference type="AlphaFoldDB" id="A0A564XVP0"/>
<dbReference type="InterPro" id="IPR036388">
    <property type="entry name" value="WH-like_DNA-bd_sf"/>
</dbReference>
<dbReference type="GO" id="GO:0003723">
    <property type="term" value="F:RNA binding"/>
    <property type="evidence" value="ECO:0007669"/>
    <property type="project" value="UniProtKB-UniRule"/>
</dbReference>
<keyword evidence="6" id="KW-1185">Reference proteome</keyword>
<keyword evidence="1 2" id="KW-0694">RNA-binding</keyword>
<protein>
    <recommendedName>
        <fullName evidence="4">HTH La-type RNA-binding domain-containing protein</fullName>
    </recommendedName>
</protein>
<evidence type="ECO:0000259" key="4">
    <source>
        <dbReference type="PROSITE" id="PS50961"/>
    </source>
</evidence>
<feature type="compositionally biased region" description="Basic and acidic residues" evidence="3">
    <location>
        <begin position="1"/>
        <end position="11"/>
    </location>
</feature>
<proteinExistence type="predicted"/>
<feature type="region of interest" description="Disordered" evidence="3">
    <location>
        <begin position="677"/>
        <end position="698"/>
    </location>
</feature>
<evidence type="ECO:0000256" key="2">
    <source>
        <dbReference type="PROSITE-ProRule" id="PRU00332"/>
    </source>
</evidence>
<evidence type="ECO:0000313" key="5">
    <source>
        <dbReference type="EMBL" id="VUZ39057.1"/>
    </source>
</evidence>
<dbReference type="InterPro" id="IPR036390">
    <property type="entry name" value="WH_DNA-bd_sf"/>
</dbReference>
<sequence>MNHDSISKDFENLNISSDTGPNGVSEGTEPPKKQNVWKGRSGATGHNSTTETKPDDCAGESEAWPVPSANRVNTPVTTNSATERPRKRNNVKWVTADLPFGRGGPRNSQASSSATDHGANSFRGGRGFGRRGSNNGPMSTRGQGRNLNGDFRRPRQTNDDNANNSVENATTVAPTTTSSNQENGPKPVSVSAAAALSTANARGSYQPRVRRSGVNRGAPAINRFSQPIPNPPIGVDGLVGANINASLTTIHPSGHSILLTSFYRFFTIRHSYAFLCFSVSLFFHNPPVPLPPNLSQSVLLRPREPVILDNGIQPAMQHINNGGLYVNTASANVNVQSAPSVQSQPSPSRPVLSLEEFMEIVKSNIDVVIAPQTFKNNENVKELLHPLELPGGAINANFKIDEALIYIGEEIYLSLNSTFSKIMKFHNRLDFINHHINHYFSEKNLQGDKFLYTLIKEKKGICPFSHLLEFKRLKVVNTEIADLIQCATPENNVEVIYDEANAPMAYQLLIPLPTEVSFDIASTDAVSRPQSTMDIPNYPNNGTQPDLEPLPLNYPYHSYVPNVVPAQAIPATFSTGAVFMDPSASGLNYHPESLENSAYSGYMWGQNYLPPPPVPFMSGIPSAPANGFPQARFSFLPHLQYPANVAPSPFVYIPSPYTAIGPRPTILNTGVVRSSVVPGTHPSMTENPLQDGNPDSNQ</sequence>
<feature type="compositionally biased region" description="Polar residues" evidence="3">
    <location>
        <begin position="106"/>
        <end position="115"/>
    </location>
</feature>
<feature type="domain" description="HTH La-type RNA-binding" evidence="4">
    <location>
        <begin position="422"/>
        <end position="514"/>
    </location>
</feature>
<dbReference type="Proteomes" id="UP000321570">
    <property type="component" value="Unassembled WGS sequence"/>
</dbReference>
<dbReference type="InterPro" id="IPR006630">
    <property type="entry name" value="La_HTH"/>
</dbReference>
<feature type="compositionally biased region" description="Polar residues" evidence="3">
    <location>
        <begin position="137"/>
        <end position="146"/>
    </location>
</feature>
<dbReference type="EMBL" id="CABIJS010000011">
    <property type="protein sequence ID" value="VUZ39057.1"/>
    <property type="molecule type" value="Genomic_DNA"/>
</dbReference>
<reference evidence="5 6" key="1">
    <citation type="submission" date="2019-07" db="EMBL/GenBank/DDBJ databases">
        <authorList>
            <person name="Jastrzebski P J."/>
            <person name="Paukszto L."/>
            <person name="Jastrzebski P J."/>
        </authorList>
    </citation>
    <scope>NUCLEOTIDE SEQUENCE [LARGE SCALE GENOMIC DNA]</scope>
    <source>
        <strain evidence="5 6">WMS-il1</strain>
    </source>
</reference>
<dbReference type="Gene3D" id="1.10.10.10">
    <property type="entry name" value="Winged helix-like DNA-binding domain superfamily/Winged helix DNA-binding domain"/>
    <property type="match status" value="1"/>
</dbReference>
<feature type="compositionally biased region" description="Polar residues" evidence="3">
    <location>
        <begin position="682"/>
        <end position="698"/>
    </location>
</feature>
<gene>
    <name evidence="5" type="ORF">WMSIL1_LOCUS618</name>
</gene>
<feature type="compositionally biased region" description="Polar residues" evidence="3">
    <location>
        <begin position="70"/>
        <end position="82"/>
    </location>
</feature>
<dbReference type="SUPFAM" id="SSF46785">
    <property type="entry name" value="Winged helix' DNA-binding domain"/>
    <property type="match status" value="1"/>
</dbReference>
<evidence type="ECO:0000256" key="1">
    <source>
        <dbReference type="ARBA" id="ARBA00022884"/>
    </source>
</evidence>
<evidence type="ECO:0000313" key="6">
    <source>
        <dbReference type="Proteomes" id="UP000321570"/>
    </source>
</evidence>
<feature type="compositionally biased region" description="Polar residues" evidence="3">
    <location>
        <begin position="13"/>
        <end position="22"/>
    </location>
</feature>
<feature type="region of interest" description="Disordered" evidence="3">
    <location>
        <begin position="1"/>
        <end position="167"/>
    </location>
</feature>
<name>A0A564XVP0_HYMDI</name>
<evidence type="ECO:0000256" key="3">
    <source>
        <dbReference type="SAM" id="MobiDB-lite"/>
    </source>
</evidence>
<accession>A0A564XVP0</accession>